<keyword evidence="7" id="KW-0472">Membrane</keyword>
<keyword evidence="2" id="KW-0812">Transmembrane</keyword>
<gene>
    <name evidence="10" type="primary">106080087</name>
</gene>
<dbReference type="Gene3D" id="2.60.40.1770">
    <property type="entry name" value="ephrin a2 ectodomain"/>
    <property type="match status" value="1"/>
</dbReference>
<name>A0A2C9KY06_BIOGL</name>
<dbReference type="AlphaFoldDB" id="A0A2C9KY06"/>
<organism evidence="10 11">
    <name type="scientific">Biomphalaria glabrata</name>
    <name type="common">Bloodfluke planorb</name>
    <name type="synonym">Freshwater snail</name>
    <dbReference type="NCBI Taxonomy" id="6526"/>
    <lineage>
        <taxon>Eukaryota</taxon>
        <taxon>Metazoa</taxon>
        <taxon>Spiralia</taxon>
        <taxon>Lophotrochozoa</taxon>
        <taxon>Mollusca</taxon>
        <taxon>Gastropoda</taxon>
        <taxon>Heterobranchia</taxon>
        <taxon>Euthyneura</taxon>
        <taxon>Panpulmonata</taxon>
        <taxon>Hygrophila</taxon>
        <taxon>Lymnaeoidea</taxon>
        <taxon>Planorbidae</taxon>
        <taxon>Biomphalaria</taxon>
    </lineage>
</organism>
<keyword evidence="4" id="KW-0547">Nucleotide-binding</keyword>
<dbReference type="PANTHER" id="PTHR46877">
    <property type="entry name" value="EPH RECEPTOR A5"/>
    <property type="match status" value="1"/>
</dbReference>
<dbReference type="KEGG" id="bgt:106080087"/>
<dbReference type="InterPro" id="IPR050449">
    <property type="entry name" value="Ephrin_rcpt_TKs"/>
</dbReference>
<dbReference type="Gene3D" id="2.60.120.260">
    <property type="entry name" value="Galactose-binding domain-like"/>
    <property type="match status" value="1"/>
</dbReference>
<dbReference type="SMART" id="SM01411">
    <property type="entry name" value="Ephrin_rec_like"/>
    <property type="match status" value="1"/>
</dbReference>
<reference evidence="10" key="1">
    <citation type="submission" date="2020-05" db="UniProtKB">
        <authorList>
            <consortium name="EnsemblMetazoa"/>
        </authorList>
    </citation>
    <scope>IDENTIFICATION</scope>
    <source>
        <strain evidence="10">BB02</strain>
    </source>
</reference>
<feature type="domain" description="Eph LBD" evidence="9">
    <location>
        <begin position="61"/>
        <end position="254"/>
    </location>
</feature>
<dbReference type="InterPro" id="IPR009030">
    <property type="entry name" value="Growth_fac_rcpt_cys_sf"/>
</dbReference>
<evidence type="ECO:0000256" key="6">
    <source>
        <dbReference type="ARBA" id="ARBA00022989"/>
    </source>
</evidence>
<dbReference type="Proteomes" id="UP000076420">
    <property type="component" value="Unassembled WGS sequence"/>
</dbReference>
<dbReference type="EnsemblMetazoa" id="BGLB024753-RA">
    <property type="protein sequence ID" value="BGLB024753-PA"/>
    <property type="gene ID" value="BGLB024753"/>
</dbReference>
<dbReference type="FunFam" id="2.10.50.10:FF:000001">
    <property type="entry name" value="Ephrin type-A receptor 5"/>
    <property type="match status" value="1"/>
</dbReference>
<dbReference type="SUPFAM" id="SSF49785">
    <property type="entry name" value="Galactose-binding domain-like"/>
    <property type="match status" value="1"/>
</dbReference>
<evidence type="ECO:0000313" key="10">
    <source>
        <dbReference type="EnsemblMetazoa" id="BGLB024753-PA"/>
    </source>
</evidence>
<dbReference type="GO" id="GO:0005524">
    <property type="term" value="F:ATP binding"/>
    <property type="evidence" value="ECO:0007669"/>
    <property type="project" value="UniProtKB-KW"/>
</dbReference>
<keyword evidence="3" id="KW-0677">Repeat</keyword>
<dbReference type="PANTHER" id="PTHR46877:SF14">
    <property type="entry name" value="RECEPTOR PROTEIN-TYROSINE KINASE"/>
    <property type="match status" value="1"/>
</dbReference>
<evidence type="ECO:0000259" key="9">
    <source>
        <dbReference type="PROSITE" id="PS51550"/>
    </source>
</evidence>
<dbReference type="SUPFAM" id="SSF57184">
    <property type="entry name" value="Growth factor receptor domain"/>
    <property type="match status" value="1"/>
</dbReference>
<evidence type="ECO:0000256" key="1">
    <source>
        <dbReference type="ARBA" id="ARBA00004167"/>
    </source>
</evidence>
<dbReference type="VEuPathDB" id="VectorBase:BGLB024753"/>
<keyword evidence="5" id="KW-0067">ATP-binding</keyword>
<accession>A0A2C9KY06</accession>
<comment type="subcellular location">
    <subcellularLocation>
        <location evidence="1">Membrane</location>
        <topology evidence="1">Single-pass membrane protein</topology>
    </subcellularLocation>
</comment>
<dbReference type="GO" id="GO:0030425">
    <property type="term" value="C:dendrite"/>
    <property type="evidence" value="ECO:0007669"/>
    <property type="project" value="TreeGrafter"/>
</dbReference>
<evidence type="ECO:0000256" key="5">
    <source>
        <dbReference type="ARBA" id="ARBA00022840"/>
    </source>
</evidence>
<dbReference type="STRING" id="6526.A0A2C9KY06"/>
<dbReference type="InterPro" id="IPR008979">
    <property type="entry name" value="Galactose-bd-like_sf"/>
</dbReference>
<dbReference type="GO" id="GO:0005005">
    <property type="term" value="F:transmembrane-ephrin receptor activity"/>
    <property type="evidence" value="ECO:0007669"/>
    <property type="project" value="TreeGrafter"/>
</dbReference>
<dbReference type="GO" id="GO:0007411">
    <property type="term" value="P:axon guidance"/>
    <property type="evidence" value="ECO:0007669"/>
    <property type="project" value="TreeGrafter"/>
</dbReference>
<proteinExistence type="predicted"/>
<dbReference type="Gene3D" id="2.10.50.10">
    <property type="entry name" value="Tumor Necrosis Factor Receptor, subunit A, domain 2"/>
    <property type="match status" value="1"/>
</dbReference>
<dbReference type="Pfam" id="PF07699">
    <property type="entry name" value="Ephrin_rec_like"/>
    <property type="match status" value="1"/>
</dbReference>
<dbReference type="InterPro" id="IPR011641">
    <property type="entry name" value="Tyr-kin_ephrin_A/B_rcpt-like"/>
</dbReference>
<evidence type="ECO:0000256" key="3">
    <source>
        <dbReference type="ARBA" id="ARBA00022737"/>
    </source>
</evidence>
<dbReference type="InterPro" id="IPR001090">
    <property type="entry name" value="Ephrin_rcpt_lig-bd_dom"/>
</dbReference>
<dbReference type="VEuPathDB" id="VectorBase:BGLAX_034037"/>
<dbReference type="Pfam" id="PF25599">
    <property type="entry name" value="Ephrin_CRD"/>
    <property type="match status" value="1"/>
</dbReference>
<dbReference type="PROSITE" id="PS51550">
    <property type="entry name" value="EPH_LBD"/>
    <property type="match status" value="1"/>
</dbReference>
<evidence type="ECO:0000313" key="11">
    <source>
        <dbReference type="Proteomes" id="UP000076420"/>
    </source>
</evidence>
<evidence type="ECO:0000256" key="7">
    <source>
        <dbReference type="ARBA" id="ARBA00023136"/>
    </source>
</evidence>
<sequence>MLSTNVSVLSTNVSMLSNNVSMLSNNVSVLSNNVSMLSNNVSVLSTNVSMLSTNVFMLSTNVSLLSTNVSVLSTKVSVLSTNVSILSTNAPFVCLQWMEATVNKDGETLKTYSSCYVKTSNVDNWLRLPYIPRGEANSLHISLTFTMRKCSKIIDSTNLQQCKETFNLYYFDAGSDFANALRPSWDALTYKRIDKIAADKLFVDNTEQEYNEESRQIALTSNVRGVYFAIQDEGGCVTLVRVKVYYITCPNITVKFGFFPETPTGDRDFSVVSQKGTCVDNATQKTELSYLCRNDGMWYDFPKGECVCKPGFQGIEDTKCTACPAGTYKWSEGSDACEDCPSYSNSTEGSAECMCQPKYYRSPGDPKSKPCTRK</sequence>
<keyword evidence="6" id="KW-1133">Transmembrane helix</keyword>
<keyword evidence="8" id="KW-0675">Receptor</keyword>
<dbReference type="SMART" id="SM00615">
    <property type="entry name" value="EPH_lbd"/>
    <property type="match status" value="1"/>
</dbReference>
<evidence type="ECO:0000256" key="4">
    <source>
        <dbReference type="ARBA" id="ARBA00022741"/>
    </source>
</evidence>
<evidence type="ECO:0000256" key="2">
    <source>
        <dbReference type="ARBA" id="ARBA00022692"/>
    </source>
</evidence>
<dbReference type="GO" id="GO:0005886">
    <property type="term" value="C:plasma membrane"/>
    <property type="evidence" value="ECO:0007669"/>
    <property type="project" value="TreeGrafter"/>
</dbReference>
<evidence type="ECO:0000256" key="8">
    <source>
        <dbReference type="ARBA" id="ARBA00023170"/>
    </source>
</evidence>
<protein>
    <recommendedName>
        <fullName evidence="9">Eph LBD domain-containing protein</fullName>
    </recommendedName>
</protein>
<dbReference type="Pfam" id="PF01404">
    <property type="entry name" value="Ephrin_lbd"/>
    <property type="match status" value="1"/>
</dbReference>